<protein>
    <submittedName>
        <fullName evidence="2">Uncharacterized protein</fullName>
    </submittedName>
</protein>
<name>A0A9X3EW65_9BACT</name>
<gene>
    <name evidence="2" type="ORF">OV079_38705</name>
</gene>
<evidence type="ECO:0000313" key="2">
    <source>
        <dbReference type="EMBL" id="MCY1011393.1"/>
    </source>
</evidence>
<comment type="caution">
    <text evidence="2">The sequence shown here is derived from an EMBL/GenBank/DDBJ whole genome shotgun (WGS) entry which is preliminary data.</text>
</comment>
<accession>A0A9X3EW65</accession>
<sequence length="305" mass="33803">MSRGLMVVPDHPRSHEPPGEFDEVRRLLHAERSGAVRTYELRRCGGTVTATRGRPERRFAARTTTTLAPAAAAAFLERQVAALQARGARLLIDGALFPIAERRFKALPGIEPEVASEVARNLRAHRRKFAMLGKLQWAAGDDWDLLLWSLVRAGRVQPHRDVELWMLLGDAALEADAITVMDLLTKLVDLPGLYRARRYDEYAEAMPGGDAAAESLLWSAYLDEPGHVDARASELPPPMQLGLWLIRACAGERVPAAAAERIAAWLRARPRPFTPLEARAGDAFVKLDVPELLRRIDRARLPAAQ</sequence>
<dbReference type="AlphaFoldDB" id="A0A9X3EW65"/>
<reference evidence="2" key="1">
    <citation type="submission" date="2022-11" db="EMBL/GenBank/DDBJ databases">
        <title>Minimal conservation of predation-associated metabolite biosynthetic gene clusters underscores biosynthetic potential of Myxococcota including descriptions for ten novel species: Archangium lansinium sp. nov., Myxococcus landrumus sp. nov., Nannocystis bai.</title>
        <authorList>
            <person name="Ahearne A."/>
            <person name="Stevens C."/>
            <person name="Phillips K."/>
        </authorList>
    </citation>
    <scope>NUCLEOTIDE SEQUENCE</scope>
    <source>
        <strain evidence="2">Na p29</strain>
    </source>
</reference>
<proteinExistence type="predicted"/>
<evidence type="ECO:0000313" key="3">
    <source>
        <dbReference type="Proteomes" id="UP001150924"/>
    </source>
</evidence>
<feature type="region of interest" description="Disordered" evidence="1">
    <location>
        <begin position="1"/>
        <end position="20"/>
    </location>
</feature>
<feature type="compositionally biased region" description="Basic and acidic residues" evidence="1">
    <location>
        <begin position="10"/>
        <end position="20"/>
    </location>
</feature>
<dbReference type="RefSeq" id="WP_267774657.1">
    <property type="nucleotide sequence ID" value="NZ_JAPNKE010000002.1"/>
</dbReference>
<organism evidence="2 3">
    <name type="scientific">Nannocystis pusilla</name>
    <dbReference type="NCBI Taxonomy" id="889268"/>
    <lineage>
        <taxon>Bacteria</taxon>
        <taxon>Pseudomonadati</taxon>
        <taxon>Myxococcota</taxon>
        <taxon>Polyangia</taxon>
        <taxon>Nannocystales</taxon>
        <taxon>Nannocystaceae</taxon>
        <taxon>Nannocystis</taxon>
    </lineage>
</organism>
<evidence type="ECO:0000256" key="1">
    <source>
        <dbReference type="SAM" id="MobiDB-lite"/>
    </source>
</evidence>
<keyword evidence="3" id="KW-1185">Reference proteome</keyword>
<dbReference type="Proteomes" id="UP001150924">
    <property type="component" value="Unassembled WGS sequence"/>
</dbReference>
<dbReference type="EMBL" id="JAPNKE010000002">
    <property type="protein sequence ID" value="MCY1011393.1"/>
    <property type="molecule type" value="Genomic_DNA"/>
</dbReference>